<keyword evidence="3 7" id="KW-0547">Nucleotide-binding</keyword>
<dbReference type="NCBIfam" id="TIGR02713">
    <property type="entry name" value="allophanate_hyd"/>
    <property type="match status" value="1"/>
</dbReference>
<dbReference type="GeneID" id="68358453"/>
<evidence type="ECO:0000256" key="4">
    <source>
        <dbReference type="ARBA" id="ARBA00022801"/>
    </source>
</evidence>
<evidence type="ECO:0000256" key="3">
    <source>
        <dbReference type="ARBA" id="ARBA00022741"/>
    </source>
</evidence>
<dbReference type="EMBL" id="JAIZPD010000012">
    <property type="protein sequence ID" value="KAH0959542.1"/>
    <property type="molecule type" value="Genomic_DNA"/>
</dbReference>
<dbReference type="SUPFAM" id="SSF52440">
    <property type="entry name" value="PreATP-grasp domain"/>
    <property type="match status" value="1"/>
</dbReference>
<dbReference type="InterPro" id="IPR005479">
    <property type="entry name" value="CPAse_ATP-bd"/>
</dbReference>
<dbReference type="PROSITE" id="PS00867">
    <property type="entry name" value="CPSASE_2"/>
    <property type="match status" value="1"/>
</dbReference>
<dbReference type="Gene3D" id="2.40.50.100">
    <property type="match status" value="1"/>
</dbReference>
<evidence type="ECO:0000259" key="8">
    <source>
        <dbReference type="PROSITE" id="PS50975"/>
    </source>
</evidence>
<dbReference type="Gene3D" id="2.40.100.10">
    <property type="entry name" value="Cyclophilin-like"/>
    <property type="match status" value="2"/>
</dbReference>
<feature type="domain" description="ATP-grasp" evidence="8">
    <location>
        <begin position="759"/>
        <end position="957"/>
    </location>
</feature>
<dbReference type="InterPro" id="IPR011053">
    <property type="entry name" value="Single_hybrid_motif"/>
</dbReference>
<dbReference type="GO" id="GO:0005524">
    <property type="term" value="F:ATP binding"/>
    <property type="evidence" value="ECO:0007669"/>
    <property type="project" value="UniProtKB-UniRule"/>
</dbReference>
<dbReference type="InterPro" id="IPR005481">
    <property type="entry name" value="BC-like_N"/>
</dbReference>
<gene>
    <name evidence="10" type="ORF">HRG_09324</name>
</gene>
<dbReference type="InterPro" id="IPR014085">
    <property type="entry name" value="Allophanate_hydrolase"/>
</dbReference>
<dbReference type="InterPro" id="IPR036928">
    <property type="entry name" value="AS_sf"/>
</dbReference>
<dbReference type="InterPro" id="IPR011761">
    <property type="entry name" value="ATP-grasp"/>
</dbReference>
<dbReference type="RefSeq" id="XP_044717055.1">
    <property type="nucleotide sequence ID" value="XM_044867795.1"/>
</dbReference>
<feature type="domain" description="Biotin carboxylation" evidence="9">
    <location>
        <begin position="640"/>
        <end position="1090"/>
    </location>
</feature>
<dbReference type="InterPro" id="IPR029000">
    <property type="entry name" value="Cyclophilin-like_dom_sf"/>
</dbReference>
<dbReference type="InterPro" id="IPR013815">
    <property type="entry name" value="ATP_grasp_subdomain_1"/>
</dbReference>
<evidence type="ECO:0000313" key="11">
    <source>
        <dbReference type="Proteomes" id="UP000824596"/>
    </source>
</evidence>
<keyword evidence="11" id="KW-1185">Reference proteome</keyword>
<dbReference type="SUPFAM" id="SSF50891">
    <property type="entry name" value="Cyclophilin-like"/>
    <property type="match status" value="2"/>
</dbReference>
<dbReference type="InterPro" id="IPR000089">
    <property type="entry name" value="Biotin_lipoyl"/>
</dbReference>
<dbReference type="SUPFAM" id="SSF51230">
    <property type="entry name" value="Single hybrid motif"/>
    <property type="match status" value="1"/>
</dbReference>
<dbReference type="Pfam" id="PF02786">
    <property type="entry name" value="CPSase_L_D2"/>
    <property type="match status" value="1"/>
</dbReference>
<dbReference type="SUPFAM" id="SSF75304">
    <property type="entry name" value="Amidase signature (AS) enzymes"/>
    <property type="match status" value="1"/>
</dbReference>
<dbReference type="InterPro" id="IPR003833">
    <property type="entry name" value="CT_C_D"/>
</dbReference>
<dbReference type="PANTHER" id="PTHR18866">
    <property type="entry name" value="CARBOXYLASE:PYRUVATE/ACETYL-COA/PROPIONYL-COA CARBOXYLASE"/>
    <property type="match status" value="1"/>
</dbReference>
<dbReference type="InterPro" id="IPR011764">
    <property type="entry name" value="Biotin_carboxylation_dom"/>
</dbReference>
<dbReference type="SUPFAM" id="SSF160467">
    <property type="entry name" value="PH0987 N-terminal domain-like"/>
    <property type="match status" value="1"/>
</dbReference>
<reference evidence="10" key="1">
    <citation type="submission" date="2021-09" db="EMBL/GenBank/DDBJ databases">
        <title>A high-quality genome of the endoparasitic fungus Hirsutella rhossiliensis with a comparison of Hirsutella genomes reveals transposable elements contributing to genome size variation.</title>
        <authorList>
            <person name="Lin R."/>
            <person name="Jiao Y."/>
            <person name="Sun X."/>
            <person name="Ling J."/>
            <person name="Xie B."/>
            <person name="Cheng X."/>
        </authorList>
    </citation>
    <scope>NUCLEOTIDE SEQUENCE</scope>
    <source>
        <strain evidence="10">HR02</strain>
    </source>
</reference>
<dbReference type="PROSITE" id="PS50979">
    <property type="entry name" value="BC"/>
    <property type="match status" value="1"/>
</dbReference>
<dbReference type="Pfam" id="PF02682">
    <property type="entry name" value="CT_C_D"/>
    <property type="match status" value="1"/>
</dbReference>
<dbReference type="Pfam" id="PF01425">
    <property type="entry name" value="Amidase"/>
    <property type="match status" value="1"/>
</dbReference>
<comment type="cofactor">
    <cofactor evidence="1">
        <name>biotin</name>
        <dbReference type="ChEBI" id="CHEBI:57586"/>
    </cofactor>
</comment>
<dbReference type="InterPro" id="IPR011054">
    <property type="entry name" value="Rudment_hybrid_motif"/>
</dbReference>
<dbReference type="Pfam" id="PF21986">
    <property type="entry name" value="AH_C"/>
    <property type="match status" value="1"/>
</dbReference>
<dbReference type="Gene3D" id="3.30.470.20">
    <property type="entry name" value="ATP-grasp fold, B domain"/>
    <property type="match status" value="1"/>
</dbReference>
<dbReference type="SMART" id="SM00878">
    <property type="entry name" value="Biotin_carb_C"/>
    <property type="match status" value="1"/>
</dbReference>
<dbReference type="Gene3D" id="3.40.50.20">
    <property type="match status" value="1"/>
</dbReference>
<comment type="caution">
    <text evidence="10">The sequence shown here is derived from an EMBL/GenBank/DDBJ whole genome shotgun (WGS) entry which is preliminary data.</text>
</comment>
<dbReference type="NCBIfam" id="NF006043">
    <property type="entry name" value="PRK08186.1"/>
    <property type="match status" value="1"/>
</dbReference>
<dbReference type="InterPro" id="IPR003778">
    <property type="entry name" value="CT_A_B"/>
</dbReference>
<dbReference type="SMART" id="SM00797">
    <property type="entry name" value="AHS2"/>
    <property type="match status" value="1"/>
</dbReference>
<dbReference type="GO" id="GO:0016874">
    <property type="term" value="F:ligase activity"/>
    <property type="evidence" value="ECO:0007669"/>
    <property type="project" value="UniProtKB-KW"/>
</dbReference>
<dbReference type="GO" id="GO:0046872">
    <property type="term" value="F:metal ion binding"/>
    <property type="evidence" value="ECO:0007669"/>
    <property type="project" value="InterPro"/>
</dbReference>
<dbReference type="CDD" id="cd06850">
    <property type="entry name" value="biotinyl_domain"/>
    <property type="match status" value="1"/>
</dbReference>
<dbReference type="Gene3D" id="3.10.490.10">
    <property type="entry name" value="Gamma-glutamyl cyclotransferase-like"/>
    <property type="match status" value="1"/>
</dbReference>
<dbReference type="Pfam" id="PF02626">
    <property type="entry name" value="CT_A_B"/>
    <property type="match status" value="2"/>
</dbReference>
<evidence type="ECO:0000256" key="7">
    <source>
        <dbReference type="PROSITE-ProRule" id="PRU00409"/>
    </source>
</evidence>
<dbReference type="InterPro" id="IPR016185">
    <property type="entry name" value="PreATP-grasp_dom_sf"/>
</dbReference>
<keyword evidence="4" id="KW-0378">Hydrolase</keyword>
<evidence type="ECO:0000256" key="2">
    <source>
        <dbReference type="ARBA" id="ARBA00022598"/>
    </source>
</evidence>
<keyword evidence="5 7" id="KW-0067">ATP-binding</keyword>
<organism evidence="10 11">
    <name type="scientific">Hirsutella rhossiliensis</name>
    <dbReference type="NCBI Taxonomy" id="111463"/>
    <lineage>
        <taxon>Eukaryota</taxon>
        <taxon>Fungi</taxon>
        <taxon>Dikarya</taxon>
        <taxon>Ascomycota</taxon>
        <taxon>Pezizomycotina</taxon>
        <taxon>Sordariomycetes</taxon>
        <taxon>Hypocreomycetidae</taxon>
        <taxon>Hypocreales</taxon>
        <taxon>Ophiocordycipitaceae</taxon>
        <taxon>Hirsutella</taxon>
    </lineage>
</organism>
<proteinExistence type="predicted"/>
<dbReference type="Pfam" id="PF02785">
    <property type="entry name" value="Biotin_carb_C"/>
    <property type="match status" value="1"/>
</dbReference>
<evidence type="ECO:0000313" key="10">
    <source>
        <dbReference type="EMBL" id="KAH0959542.1"/>
    </source>
</evidence>
<dbReference type="Gene3D" id="3.90.1300.10">
    <property type="entry name" value="Amidase signature (AS) domain"/>
    <property type="match status" value="1"/>
</dbReference>
<evidence type="ECO:0000256" key="6">
    <source>
        <dbReference type="ARBA" id="ARBA00023267"/>
    </source>
</evidence>
<accession>A0A9P8MR41</accession>
<dbReference type="SUPFAM" id="SSF51246">
    <property type="entry name" value="Rudiment single hybrid motif"/>
    <property type="match status" value="1"/>
</dbReference>
<dbReference type="Pfam" id="PF00364">
    <property type="entry name" value="Biotin_lipoyl"/>
    <property type="match status" value="1"/>
</dbReference>
<dbReference type="PROSITE" id="PS50975">
    <property type="entry name" value="ATP_GRASP"/>
    <property type="match status" value="1"/>
</dbReference>
<dbReference type="InterPro" id="IPR053844">
    <property type="entry name" value="AH_C"/>
</dbReference>
<sequence>MAPYLQSNDFSAPGDVVSWQPETPLTTIEDWRAVQSGGHGGLARLLSIAKSERSANAETHAWVSLASAEQIREQWEWLESQRTLNDALPLFGVPFAVKDNIDVRGFPTTAACPAFAAEPATSDAPVVAKLRAAGAIVIGKTNMDQFATGLVGTRSPHGAVPNAFDPARVSGGSSSGSGVVVARGVVPFSLGTDTAGSGRVPAGLNNIIGLKPTRGALSARGVLPACRTLDCVSIFALTVEDAQTVLSVAEGYDGKDSYSRSRPSQGLLPAVPTFGTASLGSRPPSLAICSQPDWYGRDDQAPAYEAALCKARALGWRLTPIDFSDLFALAKLLYEGPWVAERFVAIRDFIEQASEKDMDPVVRGIVAKARHFSAADAFASEYARQDLARQIAMALADFDGLLVPTAPTFPTIEQVLADPVRENSLLGTYTNFVNFLDWSAISIPAGFRRDGLPFGITLISSTWQEPKLLGLSQQWLSGARTRRRLGATKAFREADVSSAAGAESLHTPIAVVGAHLTGFPLNKDLVSRGARLDIATKTAPMYRLYELSSGEAGPKKPGLERVTCPGRGQQIAVEVWQLPCQALASFMATIPPPLAIGSIELADGRWVHGFVCEPVGLRGARDITQFGGWEAYMQHSAKRQVSRVLIANRGEIAARIVRTLRKMNIEAVSIYTDVDADTPHVRDADLSLRLEGDSVAETYLNASQVIRLAESARVDAIIPGYGFLAESAEFAQAVEDAGFVWIGPTPEQMSDLGLKHRAREIAAAAGVAVVPGSTRLATSLSDACEEAERLGFPLMLKSTAGGGGIGLRCCHDSEALADAFNAVQRLAAVNFGESGVFLERYIENARHIEVQILGDGNGRVLALSERDCSLQRRHQKVVEECPAFAVPLQIRASMRAAAVRLAAAVKYRNVGTVEFIYDLDSQEYYLLEVNTRLQVEHPVTEAVTGLDLVECMLQVARDDCNQLFSDKSEPIAQRGASIEVRLYAESPLENFRPCAGTITDLAFPSHLRVDTWIDVGTPVSTRFDPLLAKIIATGGDRLEALRRLAAGLKETRIGAGNYTTKSLDSFQPHAPSLQVVEAGAMTTIQDYPGRTGFWSVGIPPSGPMDHLSFRLANRLVNNSPDVAAIEWLVENGYRVYVAVAGGIQVPKVMGSRATFEVGSLGWKDGSKLHPGDIIPIGTGQLLKIDSERLPACPAIPIPDQPSATWTIGVVPGPHGAPDYFTQDGLTTLFAGEWRVHHNSNRLGVRLTGPRPQWARQTGGEAGIHPSNIHDSPYSIGSISFTGDEAVVLTCDGPSLGGFVVFCVVASAEMWKMGQVRPGDTIRLRAVDTALAKRLDEELNSAIQNLTELPRLENLVPASDENIIPISPMVEAIHYSDDEKIVARQAGDRAMILEFGQSEIFDLGQSFKIQAFCQQHAKTPIEGIDEVTPGVRTIHLIHTAGLSPRTIIDRLSLHVSSYHVPTRIASRTLHLPLAFDDSVCRAAVDRYAASIRSEAPWLPSNVTFLEELNGLDDMSALLYDATFLVLGLGDVFLGSPCAVPLDPRHRLFGTKYNPSRSFTPRRSLVGRTVDIWDPKSVHTGDTLPTSSDPWLFRPFDRIKFYCVKESELDAAPASELIRIIEGELNLAEYEAWIESQKDDIATTAAHRQESISRSPFLEELRQPYQPKAVNGATVCPYGASDLELGSGGEKVKAMMPGRCYNFVVKEQSIVKKGEILMWIESSKMEIEIRSPVSGICKSFGDESSG</sequence>
<dbReference type="SUPFAM" id="SSF56059">
    <property type="entry name" value="Glutathione synthetase ATP-binding domain-like"/>
    <property type="match status" value="1"/>
</dbReference>
<dbReference type="Gene3D" id="1.20.58.1700">
    <property type="match status" value="1"/>
</dbReference>
<dbReference type="OrthoDB" id="167809at2759"/>
<dbReference type="InterPro" id="IPR050856">
    <property type="entry name" value="Biotin_carboxylase_complex"/>
</dbReference>
<evidence type="ECO:0000259" key="9">
    <source>
        <dbReference type="PROSITE" id="PS50979"/>
    </source>
</evidence>
<dbReference type="SMART" id="SM00796">
    <property type="entry name" value="AHS1"/>
    <property type="match status" value="1"/>
</dbReference>
<name>A0A9P8MR41_9HYPO</name>
<keyword evidence="2" id="KW-0436">Ligase</keyword>
<evidence type="ECO:0000256" key="5">
    <source>
        <dbReference type="ARBA" id="ARBA00022840"/>
    </source>
</evidence>
<dbReference type="PROSITE" id="PS00866">
    <property type="entry name" value="CPSASE_1"/>
    <property type="match status" value="1"/>
</dbReference>
<dbReference type="GO" id="GO:0016787">
    <property type="term" value="F:hydrolase activity"/>
    <property type="evidence" value="ECO:0007669"/>
    <property type="project" value="UniProtKB-KW"/>
</dbReference>
<dbReference type="Gene3D" id="3.30.1360.40">
    <property type="match status" value="1"/>
</dbReference>
<dbReference type="Proteomes" id="UP000824596">
    <property type="component" value="Unassembled WGS sequence"/>
</dbReference>
<dbReference type="InterPro" id="IPR005482">
    <property type="entry name" value="Biotin_COase_C"/>
</dbReference>
<keyword evidence="6" id="KW-0092">Biotin</keyword>
<evidence type="ECO:0000256" key="1">
    <source>
        <dbReference type="ARBA" id="ARBA00001953"/>
    </source>
</evidence>
<protein>
    <submittedName>
        <fullName evidence="10">Amidase domain-containing protein</fullName>
    </submittedName>
</protein>
<dbReference type="Gene3D" id="3.30.1490.20">
    <property type="entry name" value="ATP-grasp fold, A domain"/>
    <property type="match status" value="1"/>
</dbReference>
<dbReference type="Pfam" id="PF00289">
    <property type="entry name" value="Biotin_carb_N"/>
    <property type="match status" value="1"/>
</dbReference>
<dbReference type="InterPro" id="IPR023631">
    <property type="entry name" value="Amidase_dom"/>
</dbReference>
<dbReference type="PANTHER" id="PTHR18866:SF128">
    <property type="entry name" value="UREA AMIDOLYASE"/>
    <property type="match status" value="1"/>
</dbReference>